<dbReference type="EMBL" id="GISG01115392">
    <property type="protein sequence ID" value="MBA4639810.1"/>
    <property type="molecule type" value="Transcribed_RNA"/>
</dbReference>
<dbReference type="AlphaFoldDB" id="A0A7C8ZDX6"/>
<reference evidence="1" key="2">
    <citation type="submission" date="2020-07" db="EMBL/GenBank/DDBJ databases">
        <authorList>
            <person name="Vera ALvarez R."/>
            <person name="Arias-Moreno D.M."/>
            <person name="Jimenez-Jacinto V."/>
            <person name="Jimenez-Bremont J.F."/>
            <person name="Swaminathan K."/>
            <person name="Moose S.P."/>
            <person name="Guerrero-Gonzalez M.L."/>
            <person name="Marino-Ramirez L."/>
            <person name="Landsman D."/>
            <person name="Rodriguez-Kessler M."/>
            <person name="Delgado-Sanchez P."/>
        </authorList>
    </citation>
    <scope>NUCLEOTIDE SEQUENCE</scope>
    <source>
        <tissue evidence="1">Cladode</tissue>
    </source>
</reference>
<organism evidence="1">
    <name type="scientific">Opuntia streptacantha</name>
    <name type="common">Prickly pear cactus</name>
    <name type="synonym">Opuntia cardona</name>
    <dbReference type="NCBI Taxonomy" id="393608"/>
    <lineage>
        <taxon>Eukaryota</taxon>
        <taxon>Viridiplantae</taxon>
        <taxon>Streptophyta</taxon>
        <taxon>Embryophyta</taxon>
        <taxon>Tracheophyta</taxon>
        <taxon>Spermatophyta</taxon>
        <taxon>Magnoliopsida</taxon>
        <taxon>eudicotyledons</taxon>
        <taxon>Gunneridae</taxon>
        <taxon>Pentapetalae</taxon>
        <taxon>Caryophyllales</taxon>
        <taxon>Cactineae</taxon>
        <taxon>Cactaceae</taxon>
        <taxon>Opuntioideae</taxon>
        <taxon>Opuntia</taxon>
    </lineage>
</organism>
<evidence type="ECO:0000313" key="1">
    <source>
        <dbReference type="EMBL" id="MBA4639810.1"/>
    </source>
</evidence>
<proteinExistence type="predicted"/>
<accession>A0A7C8ZDX6</accession>
<protein>
    <submittedName>
        <fullName evidence="1">Uncharacterized protein</fullName>
    </submittedName>
</protein>
<name>A0A7C8ZDX6_OPUST</name>
<reference evidence="1" key="1">
    <citation type="journal article" date="2013" name="J. Plant Res.">
        <title>Effect of fungi and light on seed germination of three Opuntia species from semiarid lands of central Mexico.</title>
        <authorList>
            <person name="Delgado-Sanchez P."/>
            <person name="Jimenez-Bremont J.F."/>
            <person name="Guerrero-Gonzalez Mde L."/>
            <person name="Flores J."/>
        </authorList>
    </citation>
    <scope>NUCLEOTIDE SEQUENCE</scope>
    <source>
        <tissue evidence="1">Cladode</tissue>
    </source>
</reference>
<sequence>MQSLIYPLSIQDMEIKSYIYNIISKKIQKLYLEFISKNIQNYICNIFSKISKKNIYNIISLILMQSLRRRKIVTKASSTEIRLFALIMTSRKQTKLGQSLMQPTKWAS</sequence>